<dbReference type="GO" id="GO:0016020">
    <property type="term" value="C:membrane"/>
    <property type="evidence" value="ECO:0007669"/>
    <property type="project" value="UniProtKB-SubCell"/>
</dbReference>
<feature type="domain" description="Spore germination protein N-terminal" evidence="9">
    <location>
        <begin position="25"/>
        <end position="191"/>
    </location>
</feature>
<dbReference type="KEGG" id="plyc:GXP70_17140"/>
<dbReference type="Pfam" id="PF25198">
    <property type="entry name" value="Spore_GerAC_N"/>
    <property type="match status" value="1"/>
</dbReference>
<dbReference type="InterPro" id="IPR038501">
    <property type="entry name" value="Spore_GerAC_C_sf"/>
</dbReference>
<organism evidence="10 11">
    <name type="scientific">Paenibacillus lycopersici</name>
    <dbReference type="NCBI Taxonomy" id="2704462"/>
    <lineage>
        <taxon>Bacteria</taxon>
        <taxon>Bacillati</taxon>
        <taxon>Bacillota</taxon>
        <taxon>Bacilli</taxon>
        <taxon>Bacillales</taxon>
        <taxon>Paenibacillaceae</taxon>
        <taxon>Paenibacillus</taxon>
    </lineage>
</organism>
<dbReference type="Proteomes" id="UP000476064">
    <property type="component" value="Chromosome"/>
</dbReference>
<dbReference type="InterPro" id="IPR057336">
    <property type="entry name" value="GerAC_N"/>
</dbReference>
<keyword evidence="11" id="KW-1185">Reference proteome</keyword>
<gene>
    <name evidence="10" type="ORF">GXP70_17140</name>
</gene>
<dbReference type="InterPro" id="IPR008844">
    <property type="entry name" value="Spore_GerAC-like"/>
</dbReference>
<evidence type="ECO:0000256" key="2">
    <source>
        <dbReference type="ARBA" id="ARBA00007886"/>
    </source>
</evidence>
<evidence type="ECO:0000259" key="9">
    <source>
        <dbReference type="Pfam" id="PF25198"/>
    </source>
</evidence>
<sequence length="377" mass="42916">MASMKRAVMALTAIAMLFVLPGCKDRLSLEDITLVLMLGIDLDENNNLVIYSSSPVFSKEAKEKNETTQVNANTFRDSRGDFEARVSALVATGKLQNVLIGKKVLEQPGWTKLLDLFYRDSKTRVNARLVVVEGSVADIMYFVPPNKRRLSLAIAKLLDTAYSRNLIELTTLWEFHRLLYERGRTPDMTVLRKNSREVVADKTALLDHQGNYVTTIDLREAELLQILQDDKKGDLSLTIILPEEQKNPKSAIKFGSISFFVLDVDRKVRTGYKDGKMQFDLDFALSLRLTERLFAFDLMNDMDRLQAQIDKELKAHMDALVAKFQKNKVDPIGLGLHARAYQYRSWKKVQDEWGEAFGNADINVHVHTRVADMGEIR</sequence>
<dbReference type="GO" id="GO:0009847">
    <property type="term" value="P:spore germination"/>
    <property type="evidence" value="ECO:0007669"/>
    <property type="project" value="InterPro"/>
</dbReference>
<evidence type="ECO:0000256" key="3">
    <source>
        <dbReference type="ARBA" id="ARBA00022544"/>
    </source>
</evidence>
<evidence type="ECO:0000256" key="5">
    <source>
        <dbReference type="ARBA" id="ARBA00023136"/>
    </source>
</evidence>
<protein>
    <submittedName>
        <fullName evidence="10">Ger(X)C family spore germination protein</fullName>
    </submittedName>
</protein>
<comment type="subcellular location">
    <subcellularLocation>
        <location evidence="1">Membrane</location>
        <topology evidence="1">Lipid-anchor</topology>
    </subcellularLocation>
</comment>
<keyword evidence="3" id="KW-0309">Germination</keyword>
<evidence type="ECO:0000313" key="11">
    <source>
        <dbReference type="Proteomes" id="UP000476064"/>
    </source>
</evidence>
<reference evidence="10 11" key="1">
    <citation type="submission" date="2020-01" db="EMBL/GenBank/DDBJ databases">
        <title>Paenibacillus sp. nov., isolated from tomato rhizosphere.</title>
        <authorList>
            <person name="Weon H.-Y."/>
            <person name="Lee S.A."/>
        </authorList>
    </citation>
    <scope>NUCLEOTIDE SEQUENCE [LARGE SCALE GENOMIC DNA]</scope>
    <source>
        <strain evidence="10 11">12200R-189</strain>
    </source>
</reference>
<dbReference type="EMBL" id="CP048209">
    <property type="protein sequence ID" value="QHT61521.1"/>
    <property type="molecule type" value="Genomic_DNA"/>
</dbReference>
<name>A0A6C0G1I2_9BACL</name>
<dbReference type="PANTHER" id="PTHR35789:SF1">
    <property type="entry name" value="SPORE GERMINATION PROTEIN B3"/>
    <property type="match status" value="1"/>
</dbReference>
<keyword evidence="7" id="KW-0449">Lipoprotein</keyword>
<proteinExistence type="inferred from homology"/>
<accession>A0A6C0G1I2</accession>
<evidence type="ECO:0000256" key="7">
    <source>
        <dbReference type="ARBA" id="ARBA00023288"/>
    </source>
</evidence>
<dbReference type="Pfam" id="PF05504">
    <property type="entry name" value="Spore_GerAC"/>
    <property type="match status" value="1"/>
</dbReference>
<dbReference type="PANTHER" id="PTHR35789">
    <property type="entry name" value="SPORE GERMINATION PROTEIN B3"/>
    <property type="match status" value="1"/>
</dbReference>
<dbReference type="InterPro" id="IPR046953">
    <property type="entry name" value="Spore_GerAC-like_C"/>
</dbReference>
<evidence type="ECO:0000259" key="8">
    <source>
        <dbReference type="Pfam" id="PF05504"/>
    </source>
</evidence>
<keyword evidence="6" id="KW-0564">Palmitate</keyword>
<keyword evidence="5" id="KW-0472">Membrane</keyword>
<dbReference type="NCBIfam" id="TIGR02887">
    <property type="entry name" value="spore_ger_x_C"/>
    <property type="match status" value="1"/>
</dbReference>
<evidence type="ECO:0000256" key="6">
    <source>
        <dbReference type="ARBA" id="ARBA00023139"/>
    </source>
</evidence>
<evidence type="ECO:0000313" key="10">
    <source>
        <dbReference type="EMBL" id="QHT61521.1"/>
    </source>
</evidence>
<dbReference type="Gene3D" id="3.30.300.210">
    <property type="entry name" value="Nutrient germinant receptor protein C, domain 3"/>
    <property type="match status" value="1"/>
</dbReference>
<feature type="domain" description="Spore germination GerAC-like C-terminal" evidence="8">
    <location>
        <begin position="202"/>
        <end position="374"/>
    </location>
</feature>
<evidence type="ECO:0000256" key="4">
    <source>
        <dbReference type="ARBA" id="ARBA00022729"/>
    </source>
</evidence>
<evidence type="ECO:0000256" key="1">
    <source>
        <dbReference type="ARBA" id="ARBA00004635"/>
    </source>
</evidence>
<comment type="similarity">
    <text evidence="2">Belongs to the GerABKC lipoprotein family.</text>
</comment>
<keyword evidence="4" id="KW-0732">Signal</keyword>
<dbReference type="AlphaFoldDB" id="A0A6C0G1I2"/>